<reference evidence="2" key="1">
    <citation type="submission" date="2023-04" db="EMBL/GenBank/DDBJ databases">
        <title>Phytophthora fragariaefolia NBRC 109709.</title>
        <authorList>
            <person name="Ichikawa N."/>
            <person name="Sato H."/>
            <person name="Tonouchi N."/>
        </authorList>
    </citation>
    <scope>NUCLEOTIDE SEQUENCE</scope>
    <source>
        <strain evidence="2">NBRC 109709</strain>
    </source>
</reference>
<keyword evidence="3" id="KW-1185">Reference proteome</keyword>
<dbReference type="OrthoDB" id="126973at2759"/>
<feature type="region of interest" description="Disordered" evidence="1">
    <location>
        <begin position="86"/>
        <end position="155"/>
    </location>
</feature>
<sequence length="186" mass="19642">MSTPTTQTAGAPAASPAANNVVASSATTISSSAPTTTVVTLTVTTPSSPKRTMSFGGYKKAHVNTEFARDELQALFDVGSDVDLEEHEGTEFPRWRGVASSREDHLDASSSKRSRSGSDRPLADAGPLSRPRSGGDSTPSGVEASHTGSVRDPWMPTPSEIKSLWQYCCTESVCPVLVQWNPVPCC</sequence>
<dbReference type="Proteomes" id="UP001165121">
    <property type="component" value="Unassembled WGS sequence"/>
</dbReference>
<dbReference type="EMBL" id="BSXT01002804">
    <property type="protein sequence ID" value="GMF51034.1"/>
    <property type="molecule type" value="Genomic_DNA"/>
</dbReference>
<organism evidence="2 3">
    <name type="scientific">Phytophthora fragariaefolia</name>
    <dbReference type="NCBI Taxonomy" id="1490495"/>
    <lineage>
        <taxon>Eukaryota</taxon>
        <taxon>Sar</taxon>
        <taxon>Stramenopiles</taxon>
        <taxon>Oomycota</taxon>
        <taxon>Peronosporomycetes</taxon>
        <taxon>Peronosporales</taxon>
        <taxon>Peronosporaceae</taxon>
        <taxon>Phytophthora</taxon>
    </lineage>
</organism>
<gene>
    <name evidence="2" type="ORF">Pfra01_002051600</name>
</gene>
<comment type="caution">
    <text evidence="2">The sequence shown here is derived from an EMBL/GenBank/DDBJ whole genome shotgun (WGS) entry which is preliminary data.</text>
</comment>
<accession>A0A9W6Y3H1</accession>
<name>A0A9W6Y3H1_9STRA</name>
<protein>
    <submittedName>
        <fullName evidence="2">Unnamed protein product</fullName>
    </submittedName>
</protein>
<evidence type="ECO:0000313" key="3">
    <source>
        <dbReference type="Proteomes" id="UP001165121"/>
    </source>
</evidence>
<evidence type="ECO:0000313" key="2">
    <source>
        <dbReference type="EMBL" id="GMF51034.1"/>
    </source>
</evidence>
<dbReference type="AlphaFoldDB" id="A0A9W6Y3H1"/>
<feature type="region of interest" description="Disordered" evidence="1">
    <location>
        <begin position="1"/>
        <end position="35"/>
    </location>
</feature>
<proteinExistence type="predicted"/>
<evidence type="ECO:0000256" key="1">
    <source>
        <dbReference type="SAM" id="MobiDB-lite"/>
    </source>
</evidence>